<keyword evidence="2 11" id="KW-0813">Transport</keyword>
<keyword evidence="10 11" id="KW-0739">Sodium transport</keyword>
<evidence type="ECO:0000256" key="5">
    <source>
        <dbReference type="ARBA" id="ARBA00022989"/>
    </source>
</evidence>
<feature type="transmembrane region" description="Helical" evidence="12">
    <location>
        <begin position="98"/>
        <end position="120"/>
    </location>
</feature>
<dbReference type="InterPro" id="IPR004709">
    <property type="entry name" value="NaH_exchanger"/>
</dbReference>
<keyword evidence="6" id="KW-0333">Golgi apparatus</keyword>
<evidence type="ECO:0000256" key="4">
    <source>
        <dbReference type="ARBA" id="ARBA00022692"/>
    </source>
</evidence>
<evidence type="ECO:0000313" key="15">
    <source>
        <dbReference type="RefSeq" id="XP_014676007.1"/>
    </source>
</evidence>
<accession>A0ABM1EUY6</accession>
<proteinExistence type="inferred from homology"/>
<feature type="transmembrane region" description="Helical" evidence="12">
    <location>
        <begin position="300"/>
        <end position="321"/>
    </location>
</feature>
<gene>
    <name evidence="15" type="primary">LOC106815986</name>
</gene>
<evidence type="ECO:0000256" key="6">
    <source>
        <dbReference type="ARBA" id="ARBA00023034"/>
    </source>
</evidence>
<name>A0ABM1EUY6_PRICU</name>
<dbReference type="GeneID" id="106815986"/>
<protein>
    <recommendedName>
        <fullName evidence="11">Sodium/hydrogen exchanger</fullName>
    </recommendedName>
</protein>
<evidence type="ECO:0000256" key="7">
    <source>
        <dbReference type="ARBA" id="ARBA00023053"/>
    </source>
</evidence>
<feature type="transmembrane region" description="Helical" evidence="12">
    <location>
        <begin position="160"/>
        <end position="185"/>
    </location>
</feature>
<evidence type="ECO:0000256" key="9">
    <source>
        <dbReference type="ARBA" id="ARBA00023136"/>
    </source>
</evidence>
<evidence type="ECO:0000256" key="1">
    <source>
        <dbReference type="ARBA" id="ARBA00004653"/>
    </source>
</evidence>
<keyword evidence="8 11" id="KW-0406">Ion transport</keyword>
<evidence type="ECO:0000313" key="14">
    <source>
        <dbReference type="Proteomes" id="UP000695022"/>
    </source>
</evidence>
<feature type="transmembrane region" description="Helical" evidence="12">
    <location>
        <begin position="327"/>
        <end position="350"/>
    </location>
</feature>
<feature type="domain" description="Cation/H+ exchanger transmembrane" evidence="13">
    <location>
        <begin position="18"/>
        <end position="415"/>
    </location>
</feature>
<feature type="transmembrane region" description="Helical" evidence="12">
    <location>
        <begin position="362"/>
        <end position="383"/>
    </location>
</feature>
<evidence type="ECO:0000256" key="10">
    <source>
        <dbReference type="ARBA" id="ARBA00023201"/>
    </source>
</evidence>
<dbReference type="NCBIfam" id="TIGR00840">
    <property type="entry name" value="b_cpa1"/>
    <property type="match status" value="1"/>
</dbReference>
<dbReference type="RefSeq" id="XP_014676007.1">
    <property type="nucleotide sequence ID" value="XM_014820521.1"/>
</dbReference>
<feature type="transmembrane region" description="Helical" evidence="12">
    <location>
        <begin position="6"/>
        <end position="24"/>
    </location>
</feature>
<dbReference type="PRINTS" id="PR01084">
    <property type="entry name" value="NAHEXCHNGR"/>
</dbReference>
<keyword evidence="9 12" id="KW-0472">Membrane</keyword>
<feature type="transmembrane region" description="Helical" evidence="12">
    <location>
        <begin position="260"/>
        <end position="279"/>
    </location>
</feature>
<evidence type="ECO:0000256" key="12">
    <source>
        <dbReference type="SAM" id="Phobius"/>
    </source>
</evidence>
<evidence type="ECO:0000256" key="8">
    <source>
        <dbReference type="ARBA" id="ARBA00023065"/>
    </source>
</evidence>
<dbReference type="Proteomes" id="UP000695022">
    <property type="component" value="Unplaced"/>
</dbReference>
<comment type="similarity">
    <text evidence="11">Belongs to the monovalent cation:proton antiporter 1 (CPA1) transporter (TC 2.A.36) family.</text>
</comment>
<keyword evidence="3 11" id="KW-0050">Antiport</keyword>
<dbReference type="Gene3D" id="6.10.140.1330">
    <property type="match status" value="1"/>
</dbReference>
<sequence>MSCANIIVNCFFTALCILVTHLLLKAKVNFIPESVAIVFLGALIGLTMKLLSNHGLANWQKEEAFPPTLFFLLMLPPIIFESGYNLHKGNFFQNIGSILTFAVLGTTVSAFIIGGGLYFLGQAEVVYTFSAVESFAFGSLISAVDPVATLAIFQAIDVEPVLYMLVFGESVLNDAVAIVLTTTVLELEKSQNADMTAGASFLQAVGTFCMMFFGSAAIGVVTGLVSALFLKHIDLRNTPSLEFGLMMIFSYLPYGLAEGLHLSGIMAILFCGIVMSHYTHYNLSPVTQITVQQTFRTLSFMAETCVFAYLGMAIFSFNHILKPATVIWAIVLCLLSRATNIFPLSYLCNYFREHKITKKMQFVMWFSGLRGAVAYALCLHLGFQGEKGRILVTTTLVTVLFSVLILGGSTMPILKFLNTQTPARVGRTRKPKEVTLSKTREMGDAVDSEHLSEMTDQEYEVNFVRPHLTGFVKLDVRYLNPFFTRRFTQQELPRWKERDIETDQSRNQEVAGETVDIGYDFR</sequence>
<feature type="transmembrane region" description="Helical" evidence="12">
    <location>
        <begin position="64"/>
        <end position="86"/>
    </location>
</feature>
<reference evidence="15" key="1">
    <citation type="submission" date="2025-08" db="UniProtKB">
        <authorList>
            <consortium name="RefSeq"/>
        </authorList>
    </citation>
    <scope>IDENTIFICATION</scope>
</reference>
<feature type="transmembrane region" description="Helical" evidence="12">
    <location>
        <begin position="389"/>
        <end position="414"/>
    </location>
</feature>
<organism evidence="14 15">
    <name type="scientific">Priapulus caudatus</name>
    <name type="common">Priapulid worm</name>
    <dbReference type="NCBI Taxonomy" id="37621"/>
    <lineage>
        <taxon>Eukaryota</taxon>
        <taxon>Metazoa</taxon>
        <taxon>Ecdysozoa</taxon>
        <taxon>Scalidophora</taxon>
        <taxon>Priapulida</taxon>
        <taxon>Priapulimorpha</taxon>
        <taxon>Priapulimorphida</taxon>
        <taxon>Priapulidae</taxon>
        <taxon>Priapulus</taxon>
    </lineage>
</organism>
<keyword evidence="14" id="KW-1185">Reference proteome</keyword>
<keyword evidence="5 12" id="KW-1133">Transmembrane helix</keyword>
<evidence type="ECO:0000259" key="13">
    <source>
        <dbReference type="Pfam" id="PF00999"/>
    </source>
</evidence>
<feature type="transmembrane region" description="Helical" evidence="12">
    <location>
        <begin position="205"/>
        <end position="230"/>
    </location>
</feature>
<evidence type="ECO:0000256" key="2">
    <source>
        <dbReference type="ARBA" id="ARBA00022448"/>
    </source>
</evidence>
<evidence type="ECO:0000256" key="11">
    <source>
        <dbReference type="RuleBase" id="RU003722"/>
    </source>
</evidence>
<dbReference type="PANTHER" id="PTHR10110">
    <property type="entry name" value="SODIUM/HYDROGEN EXCHANGER"/>
    <property type="match status" value="1"/>
</dbReference>
<keyword evidence="4 11" id="KW-0812">Transmembrane</keyword>
<feature type="transmembrane region" description="Helical" evidence="12">
    <location>
        <begin position="31"/>
        <end position="52"/>
    </location>
</feature>
<evidence type="ECO:0000256" key="3">
    <source>
        <dbReference type="ARBA" id="ARBA00022449"/>
    </source>
</evidence>
<dbReference type="PANTHER" id="PTHR10110:SF191">
    <property type="entry name" value="SODIUM_HYDROGEN EXCHANGER 8"/>
    <property type="match status" value="1"/>
</dbReference>
<keyword evidence="7" id="KW-0915">Sodium</keyword>
<dbReference type="InterPro" id="IPR006153">
    <property type="entry name" value="Cation/H_exchanger_TM"/>
</dbReference>
<dbReference type="Pfam" id="PF00999">
    <property type="entry name" value="Na_H_Exchanger"/>
    <property type="match status" value="1"/>
</dbReference>
<dbReference type="InterPro" id="IPR018422">
    <property type="entry name" value="Cation/H_exchanger_CPA1"/>
</dbReference>
<comment type="subcellular location">
    <subcellularLocation>
        <location evidence="1">Golgi apparatus membrane</location>
        <topology evidence="1">Multi-pass membrane protein</topology>
    </subcellularLocation>
</comment>
<feature type="transmembrane region" description="Helical" evidence="12">
    <location>
        <begin position="126"/>
        <end position="153"/>
    </location>
</feature>